<feature type="domain" description="Pyruvate:ferredoxin oxidoreductase core" evidence="1">
    <location>
        <begin position="4"/>
        <end position="74"/>
    </location>
</feature>
<dbReference type="SUPFAM" id="SSF52922">
    <property type="entry name" value="TK C-terminal domain-like"/>
    <property type="match status" value="1"/>
</dbReference>
<dbReference type="InterPro" id="IPR009014">
    <property type="entry name" value="Transketo_C/PFOR_II"/>
</dbReference>
<protein>
    <submittedName>
        <fullName evidence="2">Transketolase, C-terminal domain</fullName>
    </submittedName>
</protein>
<dbReference type="EMBL" id="CZVV01000154">
    <property type="protein sequence ID" value="CUT05239.1"/>
    <property type="molecule type" value="Genomic_DNA"/>
</dbReference>
<dbReference type="InterPro" id="IPR050722">
    <property type="entry name" value="Pyruvate:ferred/Flavod_OxRd"/>
</dbReference>
<dbReference type="Gene3D" id="3.40.50.920">
    <property type="match status" value="1"/>
</dbReference>
<dbReference type="FunFam" id="3.40.50.920:FF:000009">
    <property type="entry name" value="2-oxoglutarate ferredoxin oxidoreductase subunit alpha"/>
    <property type="match status" value="1"/>
</dbReference>
<evidence type="ECO:0000313" key="3">
    <source>
        <dbReference type="Proteomes" id="UP000243105"/>
    </source>
</evidence>
<dbReference type="InterPro" id="IPR033412">
    <property type="entry name" value="PFOR_II"/>
</dbReference>
<dbReference type="RefSeq" id="WP_320409979.1">
    <property type="nucleotide sequence ID" value="NZ_CZVV01000154.1"/>
</dbReference>
<accession>A0A916PCT9</accession>
<evidence type="ECO:0000313" key="2">
    <source>
        <dbReference type="EMBL" id="CUT05239.1"/>
    </source>
</evidence>
<dbReference type="PANTHER" id="PTHR32154:SF20">
    <property type="entry name" value="2-OXOGLUTARATE OXIDOREDUCTASE SUBUNIT KORA"/>
    <property type="match status" value="1"/>
</dbReference>
<dbReference type="GO" id="GO:0006979">
    <property type="term" value="P:response to oxidative stress"/>
    <property type="evidence" value="ECO:0007669"/>
    <property type="project" value="TreeGrafter"/>
</dbReference>
<evidence type="ECO:0000259" key="1">
    <source>
        <dbReference type="Pfam" id="PF17147"/>
    </source>
</evidence>
<reference evidence="2 3" key="1">
    <citation type="submission" date="2015-11" db="EMBL/GenBank/DDBJ databases">
        <authorList>
            <person name="Varghese N."/>
        </authorList>
    </citation>
    <scope>NUCLEOTIDE SEQUENCE [LARGE SCALE GENOMIC DNA]</scope>
    <source>
        <strain evidence="2 3">JGI-25</strain>
    </source>
</reference>
<comment type="caution">
    <text evidence="2">The sequence shown here is derived from an EMBL/GenBank/DDBJ whole genome shotgun (WGS) entry which is preliminary data.</text>
</comment>
<sequence>VEGAKVLIISWGSTYGAIREAIARAEMQGIKVSHYHPRILNPLPKKKVKEIIQSYEKVIVVEQNYHGQFANILRMFVDYNPIKLNNYGGIPFTSEEIYNKIIEVAK</sequence>
<dbReference type="AlphaFoldDB" id="A0A916PCT9"/>
<dbReference type="Proteomes" id="UP000243105">
    <property type="component" value="Unassembled WGS sequence"/>
</dbReference>
<dbReference type="Pfam" id="PF17147">
    <property type="entry name" value="PFOR_II"/>
    <property type="match status" value="1"/>
</dbReference>
<feature type="non-terminal residue" evidence="2">
    <location>
        <position position="1"/>
    </location>
</feature>
<proteinExistence type="predicted"/>
<gene>
    <name evidence="2" type="ORF">JGI25_01553</name>
</gene>
<name>A0A916PCT9_KRYT1</name>
<organism evidence="2 3">
    <name type="scientific">Kryptobacter tengchongensis</name>
    <dbReference type="NCBI Taxonomy" id="1643429"/>
    <lineage>
        <taxon>Bacteria</taxon>
        <taxon>Pseudomonadati</taxon>
        <taxon>Candidatus Kryptoniota</taxon>
        <taxon>Candidatus Kryptobacter</taxon>
    </lineage>
</organism>
<dbReference type="PANTHER" id="PTHR32154">
    <property type="entry name" value="PYRUVATE-FLAVODOXIN OXIDOREDUCTASE-RELATED"/>
    <property type="match status" value="1"/>
</dbReference>